<dbReference type="PANTHER" id="PTHR32071:SF57">
    <property type="entry name" value="C4-DICARBOXYLATE TRANSPORT TRANSCRIPTIONAL REGULATORY PROTEIN DCTD"/>
    <property type="match status" value="1"/>
</dbReference>
<evidence type="ECO:0000256" key="3">
    <source>
        <dbReference type="ARBA" id="ARBA00023015"/>
    </source>
</evidence>
<dbReference type="GO" id="GO:0005524">
    <property type="term" value="F:ATP binding"/>
    <property type="evidence" value="ECO:0007669"/>
    <property type="project" value="UniProtKB-KW"/>
</dbReference>
<dbReference type="PANTHER" id="PTHR32071">
    <property type="entry name" value="TRANSCRIPTIONAL REGULATORY PROTEIN"/>
    <property type="match status" value="1"/>
</dbReference>
<dbReference type="Gene3D" id="3.30.450.40">
    <property type="match status" value="1"/>
</dbReference>
<dbReference type="GO" id="GO:0043565">
    <property type="term" value="F:sequence-specific DNA binding"/>
    <property type="evidence" value="ECO:0007669"/>
    <property type="project" value="InterPro"/>
</dbReference>
<dbReference type="PROSITE" id="PS00676">
    <property type="entry name" value="SIGMA54_INTERACT_2"/>
    <property type="match status" value="1"/>
</dbReference>
<evidence type="ECO:0000256" key="4">
    <source>
        <dbReference type="ARBA" id="ARBA00023125"/>
    </source>
</evidence>
<dbReference type="SUPFAM" id="SSF55781">
    <property type="entry name" value="GAF domain-like"/>
    <property type="match status" value="1"/>
</dbReference>
<dbReference type="Pfam" id="PF02954">
    <property type="entry name" value="HTH_8"/>
    <property type="match status" value="1"/>
</dbReference>
<dbReference type="InterPro" id="IPR002197">
    <property type="entry name" value="HTH_Fis"/>
</dbReference>
<dbReference type="Proteomes" id="UP000240009">
    <property type="component" value="Unassembled WGS sequence"/>
</dbReference>
<dbReference type="Pfam" id="PF01590">
    <property type="entry name" value="GAF"/>
    <property type="match status" value="1"/>
</dbReference>
<dbReference type="InterPro" id="IPR025943">
    <property type="entry name" value="Sigma_54_int_dom_ATP-bd_2"/>
</dbReference>
<evidence type="ECO:0000313" key="7">
    <source>
        <dbReference type="EMBL" id="PQO38690.1"/>
    </source>
</evidence>
<dbReference type="EMBL" id="PUIA01000016">
    <property type="protein sequence ID" value="PQO38690.1"/>
    <property type="molecule type" value="Genomic_DNA"/>
</dbReference>
<dbReference type="PROSITE" id="PS50045">
    <property type="entry name" value="SIGMA54_INTERACT_4"/>
    <property type="match status" value="1"/>
</dbReference>
<evidence type="ECO:0000313" key="8">
    <source>
        <dbReference type="Proteomes" id="UP000240009"/>
    </source>
</evidence>
<dbReference type="Gene3D" id="1.10.10.60">
    <property type="entry name" value="Homeodomain-like"/>
    <property type="match status" value="1"/>
</dbReference>
<dbReference type="CDD" id="cd00009">
    <property type="entry name" value="AAA"/>
    <property type="match status" value="1"/>
</dbReference>
<gene>
    <name evidence="7" type="ORF">C5Y96_02060</name>
</gene>
<accession>A0A2S8G302</accession>
<evidence type="ECO:0000256" key="2">
    <source>
        <dbReference type="ARBA" id="ARBA00022840"/>
    </source>
</evidence>
<keyword evidence="2" id="KW-0067">ATP-binding</keyword>
<dbReference type="GO" id="GO:0006355">
    <property type="term" value="P:regulation of DNA-templated transcription"/>
    <property type="evidence" value="ECO:0007669"/>
    <property type="project" value="InterPro"/>
</dbReference>
<dbReference type="InterPro" id="IPR029016">
    <property type="entry name" value="GAF-like_dom_sf"/>
</dbReference>
<sequence>MVWRLFLYNGGEVRIPFLFAELLLPAMNSSDHDPFQLLGEAIQENPRLATMLTQLWRQLGTAQDLSQLFDGICQALAKSFPGAAAQLLCQQSTGDWKRMASAGKTSAISSSQSQQWMQADITSGDPAAFSLPLENEPHRLLVLEGVPGLPARSLQAIAQVTRFAVKRFIENQNKSDRSQRLKAMLTMVQRWHQTDDLISLLNEMAESSTEFFGAERASIFLWDKPKHQLIGRPALGVEDGKLVVPDDKGVVGAVVQTGEPRRVDDMLGHEVNRDIDKQLEFHTRSLLAVPLLDRKGKVFGAFELINKLDGNFTTKDEQGLMEVAVHAAAVLESSQQIAGLMECRDRIAQAQASEIQLIGESPAMIELRKNIDRIAATKLPVLVLGENGSGKEVVSRLIHYQSDRRSQPLVAVNCAALPDTLLESELFGHEKGAFTGAHETKAGKFELASGGTLFLDEIGDMSLPGQAKLLRVLENHVVTRLGGQTDIEIDVRVIAATNQDLPKLVKEKKFRQDLFYRLDVVSVNLPPLRDRGNDILILAQQFLEQFSRKAHREIPMLSADAKDCLLAHPWPGNIRELRNTMERIAFLCDREVITSEVLPLETSTGPQVHQVSAQLDLAAATDRFQADFISYHLGRTGGNMAQAAKNMGVHRSNLHRKMKQLGLLDEKE</sequence>
<dbReference type="InterPro" id="IPR058031">
    <property type="entry name" value="AAA_lid_NorR"/>
</dbReference>
<dbReference type="Pfam" id="PF00158">
    <property type="entry name" value="Sigma54_activat"/>
    <property type="match status" value="1"/>
</dbReference>
<evidence type="ECO:0000256" key="5">
    <source>
        <dbReference type="ARBA" id="ARBA00023163"/>
    </source>
</evidence>
<comment type="caution">
    <text evidence="7">The sequence shown here is derived from an EMBL/GenBank/DDBJ whole genome shotgun (WGS) entry which is preliminary data.</text>
</comment>
<dbReference type="FunFam" id="3.40.50.300:FF:000006">
    <property type="entry name" value="DNA-binding transcriptional regulator NtrC"/>
    <property type="match status" value="1"/>
</dbReference>
<dbReference type="Gene3D" id="3.40.50.300">
    <property type="entry name" value="P-loop containing nucleotide triphosphate hydrolases"/>
    <property type="match status" value="1"/>
</dbReference>
<keyword evidence="5" id="KW-0804">Transcription</keyword>
<evidence type="ECO:0000259" key="6">
    <source>
        <dbReference type="PROSITE" id="PS50045"/>
    </source>
</evidence>
<dbReference type="SMART" id="SM00382">
    <property type="entry name" value="AAA"/>
    <property type="match status" value="1"/>
</dbReference>
<dbReference type="InterPro" id="IPR025944">
    <property type="entry name" value="Sigma_54_int_dom_CS"/>
</dbReference>
<dbReference type="AlphaFoldDB" id="A0A2S8G302"/>
<dbReference type="SUPFAM" id="SSF52540">
    <property type="entry name" value="P-loop containing nucleoside triphosphate hydrolases"/>
    <property type="match status" value="1"/>
</dbReference>
<dbReference type="InterPro" id="IPR027417">
    <property type="entry name" value="P-loop_NTPase"/>
</dbReference>
<proteinExistence type="predicted"/>
<dbReference type="SMART" id="SM00065">
    <property type="entry name" value="GAF"/>
    <property type="match status" value="1"/>
</dbReference>
<dbReference type="Gene3D" id="1.10.8.60">
    <property type="match status" value="1"/>
</dbReference>
<dbReference type="InterPro" id="IPR002078">
    <property type="entry name" value="Sigma_54_int"/>
</dbReference>
<dbReference type="Pfam" id="PF25601">
    <property type="entry name" value="AAA_lid_14"/>
    <property type="match status" value="1"/>
</dbReference>
<name>A0A2S8G302_9BACT</name>
<dbReference type="InterPro" id="IPR003593">
    <property type="entry name" value="AAA+_ATPase"/>
</dbReference>
<reference evidence="7 8" key="1">
    <citation type="submission" date="2018-02" db="EMBL/GenBank/DDBJ databases">
        <title>Comparative genomes isolates from brazilian mangrove.</title>
        <authorList>
            <person name="Araujo J.E."/>
            <person name="Taketani R.G."/>
            <person name="Silva M.C.P."/>
            <person name="Loureco M.V."/>
            <person name="Andreote F.D."/>
        </authorList>
    </citation>
    <scope>NUCLEOTIDE SEQUENCE [LARGE SCALE GENOMIC DNA]</scope>
    <source>
        <strain evidence="7 8">HEX-2 MGV</strain>
    </source>
</reference>
<keyword evidence="1" id="KW-0547">Nucleotide-binding</keyword>
<protein>
    <submittedName>
        <fullName evidence="7">Sigma-54-dependent Fis family transcriptional regulator</fullName>
    </submittedName>
</protein>
<dbReference type="InterPro" id="IPR009057">
    <property type="entry name" value="Homeodomain-like_sf"/>
</dbReference>
<organism evidence="7 8">
    <name type="scientific">Blastopirellula marina</name>
    <dbReference type="NCBI Taxonomy" id="124"/>
    <lineage>
        <taxon>Bacteria</taxon>
        <taxon>Pseudomonadati</taxon>
        <taxon>Planctomycetota</taxon>
        <taxon>Planctomycetia</taxon>
        <taxon>Pirellulales</taxon>
        <taxon>Pirellulaceae</taxon>
        <taxon>Blastopirellula</taxon>
    </lineage>
</organism>
<dbReference type="SUPFAM" id="SSF46689">
    <property type="entry name" value="Homeodomain-like"/>
    <property type="match status" value="1"/>
</dbReference>
<keyword evidence="3" id="KW-0805">Transcription regulation</keyword>
<evidence type="ECO:0000256" key="1">
    <source>
        <dbReference type="ARBA" id="ARBA00022741"/>
    </source>
</evidence>
<keyword evidence="4" id="KW-0238">DNA-binding</keyword>
<dbReference type="PROSITE" id="PS00688">
    <property type="entry name" value="SIGMA54_INTERACT_3"/>
    <property type="match status" value="1"/>
</dbReference>
<dbReference type="PRINTS" id="PR01590">
    <property type="entry name" value="HTHFIS"/>
</dbReference>
<feature type="domain" description="Sigma-54 factor interaction" evidence="6">
    <location>
        <begin position="357"/>
        <end position="586"/>
    </location>
</feature>
<dbReference type="InterPro" id="IPR003018">
    <property type="entry name" value="GAF"/>
</dbReference>